<dbReference type="Proteomes" id="UP000434582">
    <property type="component" value="Unassembled WGS sequence"/>
</dbReference>
<keyword evidence="2 7" id="KW-0812">Transmembrane</keyword>
<feature type="transmembrane region" description="Helical" evidence="7">
    <location>
        <begin position="30"/>
        <end position="49"/>
    </location>
</feature>
<dbReference type="GO" id="GO:0016020">
    <property type="term" value="C:membrane"/>
    <property type="evidence" value="ECO:0007669"/>
    <property type="project" value="UniProtKB-SubCell"/>
</dbReference>
<dbReference type="Gene3D" id="1.10.287.110">
    <property type="entry name" value="DnaJ domain"/>
    <property type="match status" value="1"/>
</dbReference>
<keyword evidence="3 7" id="KW-1133">Transmembrane helix</keyword>
<keyword evidence="4 7" id="KW-0472">Membrane</keyword>
<feature type="region of interest" description="Disordered" evidence="6">
    <location>
        <begin position="180"/>
        <end position="204"/>
    </location>
</feature>
<evidence type="ECO:0000313" key="9">
    <source>
        <dbReference type="EMBL" id="MQX36142.1"/>
    </source>
</evidence>
<evidence type="ECO:0000256" key="1">
    <source>
        <dbReference type="ARBA" id="ARBA00004167"/>
    </source>
</evidence>
<evidence type="ECO:0000256" key="5">
    <source>
        <dbReference type="ARBA" id="ARBA00038105"/>
    </source>
</evidence>
<evidence type="ECO:0000259" key="8">
    <source>
        <dbReference type="PROSITE" id="PS50076"/>
    </source>
</evidence>
<evidence type="ECO:0000256" key="2">
    <source>
        <dbReference type="ARBA" id="ARBA00022692"/>
    </source>
</evidence>
<dbReference type="InterPro" id="IPR036869">
    <property type="entry name" value="J_dom_sf"/>
</dbReference>
<dbReference type="SMART" id="SM00271">
    <property type="entry name" value="DnaJ"/>
    <property type="match status" value="1"/>
</dbReference>
<reference evidence="9 10" key="1">
    <citation type="submission" date="2019-10" db="EMBL/GenBank/DDBJ databases">
        <title>Draft whole-genome sequence of the purple nonsulfur photosynthetic bacterium Roseospira navarrensis DSM 15114.</title>
        <authorList>
            <person name="Kyndt J.A."/>
            <person name="Meyer T.E."/>
        </authorList>
    </citation>
    <scope>NUCLEOTIDE SEQUENCE [LARGE SCALE GENOMIC DNA]</scope>
    <source>
        <strain evidence="9 10">DSM 15114</strain>
    </source>
</reference>
<protein>
    <submittedName>
        <fullName evidence="9">Molecular chaperone DnaJ</fullName>
    </submittedName>
</protein>
<evidence type="ECO:0000256" key="7">
    <source>
        <dbReference type="SAM" id="Phobius"/>
    </source>
</evidence>
<evidence type="ECO:0000313" key="10">
    <source>
        <dbReference type="Proteomes" id="UP000434582"/>
    </source>
</evidence>
<evidence type="ECO:0000256" key="3">
    <source>
        <dbReference type="ARBA" id="ARBA00022989"/>
    </source>
</evidence>
<proteinExistence type="inferred from homology"/>
<organism evidence="9 10">
    <name type="scientific">Roseospira navarrensis</name>
    <dbReference type="NCBI Taxonomy" id="140058"/>
    <lineage>
        <taxon>Bacteria</taxon>
        <taxon>Pseudomonadati</taxon>
        <taxon>Pseudomonadota</taxon>
        <taxon>Alphaproteobacteria</taxon>
        <taxon>Rhodospirillales</taxon>
        <taxon>Rhodospirillaceae</taxon>
        <taxon>Roseospira</taxon>
    </lineage>
</organism>
<feature type="transmembrane region" description="Helical" evidence="7">
    <location>
        <begin position="6"/>
        <end position="23"/>
    </location>
</feature>
<dbReference type="EMBL" id="WIVE01000013">
    <property type="protein sequence ID" value="MQX36142.1"/>
    <property type="molecule type" value="Genomic_DNA"/>
</dbReference>
<evidence type="ECO:0000256" key="4">
    <source>
        <dbReference type="ARBA" id="ARBA00023136"/>
    </source>
</evidence>
<dbReference type="CDD" id="cd06257">
    <property type="entry name" value="DnaJ"/>
    <property type="match status" value="1"/>
</dbReference>
<dbReference type="SUPFAM" id="SSF46565">
    <property type="entry name" value="Chaperone J-domain"/>
    <property type="match status" value="1"/>
</dbReference>
<dbReference type="PANTHER" id="PTHR12763:SF28">
    <property type="entry name" value="GEO10507P1-RELATED"/>
    <property type="match status" value="1"/>
</dbReference>
<name>A0A7X2D404_9PROT</name>
<accession>A0A7X2D404</accession>
<dbReference type="PROSITE" id="PS50076">
    <property type="entry name" value="DNAJ_2"/>
    <property type="match status" value="1"/>
</dbReference>
<keyword evidence="10" id="KW-1185">Reference proteome</keyword>
<dbReference type="OrthoDB" id="9811070at2"/>
<gene>
    <name evidence="9" type="ORF">GHC57_06385</name>
</gene>
<dbReference type="PANTHER" id="PTHR12763">
    <property type="match status" value="1"/>
</dbReference>
<feature type="domain" description="J" evidence="8">
    <location>
        <begin position="209"/>
        <end position="268"/>
    </location>
</feature>
<feature type="transmembrane region" description="Helical" evidence="7">
    <location>
        <begin position="55"/>
        <end position="72"/>
    </location>
</feature>
<sequence>MAPLLILGIILALLLVLALRVLVNSPPRVVLRVLGVTLGLALLGAFLFLVVTSRLSWAAGALAALSPWAIWLSRNVNRAARAARAARSARAAFRAFGGGGRGAAADPDPDDRSTVTTRFLDMTLSHATGAMTGTVREGAFAGRSLEDLDRGDALALWREMQSDPESLRVFEAWLDRVHPDWRPDGDEGGAEETGGDGAPGARGPMSRAEALAVLGLEEGAGPEDIKAAHRRLIVLVHPDRGGTPYLAARLNQARDLLLGRDGRRQGTG</sequence>
<comment type="subcellular location">
    <subcellularLocation>
        <location evidence="1">Membrane</location>
        <topology evidence="1">Single-pass membrane protein</topology>
    </subcellularLocation>
</comment>
<comment type="caution">
    <text evidence="9">The sequence shown here is derived from an EMBL/GenBank/DDBJ whole genome shotgun (WGS) entry which is preliminary data.</text>
</comment>
<evidence type="ECO:0000256" key="6">
    <source>
        <dbReference type="SAM" id="MobiDB-lite"/>
    </source>
</evidence>
<dbReference type="InterPro" id="IPR001623">
    <property type="entry name" value="DnaJ_domain"/>
</dbReference>
<comment type="similarity">
    <text evidence="5">Belongs to the TIM14 family.</text>
</comment>
<dbReference type="RefSeq" id="WP_153342336.1">
    <property type="nucleotide sequence ID" value="NZ_WIVE01000013.1"/>
</dbReference>
<dbReference type="AlphaFoldDB" id="A0A7X2D404"/>